<evidence type="ECO:0000256" key="7">
    <source>
        <dbReference type="ARBA" id="ARBA00022723"/>
    </source>
</evidence>
<evidence type="ECO:0000256" key="11">
    <source>
        <dbReference type="ARBA" id="ARBA00022801"/>
    </source>
</evidence>
<dbReference type="Proteomes" id="UP000015453">
    <property type="component" value="Unassembled WGS sequence"/>
</dbReference>
<evidence type="ECO:0000256" key="18">
    <source>
        <dbReference type="ARBA" id="ARBA00023254"/>
    </source>
</evidence>
<proteinExistence type="inferred from homology"/>
<reference evidence="24 25" key="1">
    <citation type="journal article" date="2013" name="BMC Genomics">
        <title>The miniature genome of a carnivorous plant Genlisea aurea contains a low number of genes and short non-coding sequences.</title>
        <authorList>
            <person name="Leushkin E.V."/>
            <person name="Sutormin R.A."/>
            <person name="Nabieva E.R."/>
            <person name="Penin A.A."/>
            <person name="Kondrashov A.S."/>
            <person name="Logacheva M.D."/>
        </authorList>
    </citation>
    <scope>NUCLEOTIDE SEQUENCE [LARGE SCALE GENOMIC DNA]</scope>
</reference>
<evidence type="ECO:0000256" key="10">
    <source>
        <dbReference type="ARBA" id="ARBA00022776"/>
    </source>
</evidence>
<evidence type="ECO:0000256" key="1">
    <source>
        <dbReference type="ARBA" id="ARBA00001913"/>
    </source>
</evidence>
<dbReference type="GO" id="GO:0005634">
    <property type="term" value="C:nucleus"/>
    <property type="evidence" value="ECO:0007669"/>
    <property type="project" value="UniProtKB-SubCell"/>
</dbReference>
<dbReference type="PANTHER" id="PTHR21077:SF5">
    <property type="entry name" value="CROSSOVER JUNCTION ENDONUCLEASE MMS4"/>
    <property type="match status" value="1"/>
</dbReference>
<sequence length="351" mass="40255">KLSKEEKLRLNEEKKQDKEREKLLKAAAKAKAAEVRKHNKEMEKWGKGKYALKSIVADIDKKVVELGTIAGHLITRFAEKAISYRITSNPIERSILWSMVIPEELSGVESKSIEIYYVLFIYEAEEFCNLILSETLEDHVQTVQKHYPHYTICYATNRLLAYINKREQAQFKNPTNHTDWKPPGIDEVLAKLATHYFKVHSRLCVDEAELAEHVIGLTCSLANCQFRKKLTRLSVNANGSIIPRDCVDRDLIKKNLWLKALVSIPKVQPRFAVAIWKKYPTMKSLLSIYMDPTLSVHEKEFLLKDLATEGVLGDDRRVGEVCSKRIYRILTAQSGDIKTDDVESGADFFSR</sequence>
<evidence type="ECO:0000256" key="17">
    <source>
        <dbReference type="ARBA" id="ARBA00023242"/>
    </source>
</evidence>
<keyword evidence="6" id="KW-0540">Nuclease</keyword>
<comment type="caution">
    <text evidence="24">The sequence shown here is derived from an EMBL/GenBank/DDBJ whole genome shotgun (WGS) entry which is preliminary data.</text>
</comment>
<dbReference type="GO" id="GO:0016787">
    <property type="term" value="F:hydrolase activity"/>
    <property type="evidence" value="ECO:0007669"/>
    <property type="project" value="UniProtKB-KW"/>
</dbReference>
<evidence type="ECO:0000256" key="12">
    <source>
        <dbReference type="ARBA" id="ARBA00022837"/>
    </source>
</evidence>
<evidence type="ECO:0000256" key="19">
    <source>
        <dbReference type="ARBA" id="ARBA00023306"/>
    </source>
</evidence>
<dbReference type="Gene3D" id="1.10.150.670">
    <property type="entry name" value="Crossover junction endonuclease EME1, DNA-binding domain"/>
    <property type="match status" value="1"/>
</dbReference>
<keyword evidence="10" id="KW-0498">Mitosis</keyword>
<feature type="domain" description="ERCC4" evidence="23">
    <location>
        <begin position="59"/>
        <end position="214"/>
    </location>
</feature>
<evidence type="ECO:0000256" key="4">
    <source>
        <dbReference type="ARBA" id="ARBA00005313"/>
    </source>
</evidence>
<dbReference type="GO" id="GO:0003677">
    <property type="term" value="F:DNA binding"/>
    <property type="evidence" value="ECO:0007669"/>
    <property type="project" value="InterPro"/>
</dbReference>
<evidence type="ECO:0000256" key="8">
    <source>
        <dbReference type="ARBA" id="ARBA00022759"/>
    </source>
</evidence>
<evidence type="ECO:0000256" key="9">
    <source>
        <dbReference type="ARBA" id="ARBA00022763"/>
    </source>
</evidence>
<organism evidence="24 25">
    <name type="scientific">Genlisea aurea</name>
    <dbReference type="NCBI Taxonomy" id="192259"/>
    <lineage>
        <taxon>Eukaryota</taxon>
        <taxon>Viridiplantae</taxon>
        <taxon>Streptophyta</taxon>
        <taxon>Embryophyta</taxon>
        <taxon>Tracheophyta</taxon>
        <taxon>Spermatophyta</taxon>
        <taxon>Magnoliopsida</taxon>
        <taxon>eudicotyledons</taxon>
        <taxon>Gunneridae</taxon>
        <taxon>Pentapetalae</taxon>
        <taxon>asterids</taxon>
        <taxon>lamiids</taxon>
        <taxon>Lamiales</taxon>
        <taxon>Lentibulariaceae</taxon>
        <taxon>Genlisea</taxon>
    </lineage>
</organism>
<keyword evidence="15" id="KW-0233">DNA recombination</keyword>
<feature type="non-terminal residue" evidence="24">
    <location>
        <position position="351"/>
    </location>
</feature>
<keyword evidence="13" id="KW-0460">Magnesium</keyword>
<comment type="subunit">
    <text evidence="21">Forms a heterodimer with MUS81.</text>
</comment>
<keyword evidence="8" id="KW-0255">Endonuclease</keyword>
<evidence type="ECO:0000259" key="23">
    <source>
        <dbReference type="Pfam" id="PF02732"/>
    </source>
</evidence>
<comment type="similarity">
    <text evidence="4">Belongs to the EME1/MMS4 family.</text>
</comment>
<evidence type="ECO:0000256" key="20">
    <source>
        <dbReference type="ARBA" id="ARBA00059712"/>
    </source>
</evidence>
<dbReference type="CDD" id="cd20083">
    <property type="entry name" value="XPF_nuclease_EME"/>
    <property type="match status" value="1"/>
</dbReference>
<dbReference type="GO" id="GO:0006281">
    <property type="term" value="P:DNA repair"/>
    <property type="evidence" value="ECO:0007669"/>
    <property type="project" value="UniProtKB-KW"/>
</dbReference>
<dbReference type="OrthoDB" id="343092at2759"/>
<evidence type="ECO:0000256" key="5">
    <source>
        <dbReference type="ARBA" id="ARBA00022618"/>
    </source>
</evidence>
<keyword evidence="25" id="KW-1185">Reference proteome</keyword>
<keyword evidence="9" id="KW-0227">DNA damage</keyword>
<feature type="non-terminal residue" evidence="24">
    <location>
        <position position="1"/>
    </location>
</feature>
<dbReference type="GO" id="GO:0006310">
    <property type="term" value="P:DNA recombination"/>
    <property type="evidence" value="ECO:0007669"/>
    <property type="project" value="UniProtKB-KW"/>
</dbReference>
<evidence type="ECO:0000256" key="14">
    <source>
        <dbReference type="ARBA" id="ARBA00023054"/>
    </source>
</evidence>
<dbReference type="AlphaFoldDB" id="S8E009"/>
<dbReference type="GO" id="GO:0048476">
    <property type="term" value="C:Holliday junction resolvase complex"/>
    <property type="evidence" value="ECO:0007669"/>
    <property type="project" value="InterPro"/>
</dbReference>
<keyword evidence="5" id="KW-0132">Cell division</keyword>
<dbReference type="Gene3D" id="3.40.50.10130">
    <property type="match status" value="1"/>
</dbReference>
<keyword evidence="11" id="KW-0378">Hydrolase</keyword>
<keyword evidence="12" id="KW-0106">Calcium</keyword>
<dbReference type="GO" id="GO:0051301">
    <property type="term" value="P:cell division"/>
    <property type="evidence" value="ECO:0007669"/>
    <property type="project" value="UniProtKB-KW"/>
</dbReference>
<dbReference type="EMBL" id="AUSU01004110">
    <property type="protein sequence ID" value="EPS65652.1"/>
    <property type="molecule type" value="Genomic_DNA"/>
</dbReference>
<protein>
    <recommendedName>
        <fullName evidence="23">ERCC4 domain-containing protein</fullName>
    </recommendedName>
</protein>
<keyword evidence="16" id="KW-0234">DNA repair</keyword>
<evidence type="ECO:0000256" key="16">
    <source>
        <dbReference type="ARBA" id="ARBA00023204"/>
    </source>
</evidence>
<dbReference type="InterPro" id="IPR006166">
    <property type="entry name" value="ERCC4_domain"/>
</dbReference>
<dbReference type="InterPro" id="IPR042530">
    <property type="entry name" value="EME1/EME2_C"/>
</dbReference>
<keyword evidence="19" id="KW-0131">Cell cycle</keyword>
<keyword evidence="7" id="KW-0479">Metal-binding</keyword>
<evidence type="ECO:0000256" key="15">
    <source>
        <dbReference type="ARBA" id="ARBA00023172"/>
    </source>
</evidence>
<comment type="subcellular location">
    <subcellularLocation>
        <location evidence="3">Nucleus</location>
    </subcellularLocation>
</comment>
<evidence type="ECO:0000256" key="3">
    <source>
        <dbReference type="ARBA" id="ARBA00004123"/>
    </source>
</evidence>
<gene>
    <name evidence="24" type="ORF">M569_09123</name>
</gene>
<keyword evidence="17" id="KW-0539">Nucleus</keyword>
<dbReference type="InterPro" id="IPR047524">
    <property type="entry name" value="XPF_nuclease_EME1_plant/arthr"/>
</dbReference>
<dbReference type="PANTHER" id="PTHR21077">
    <property type="entry name" value="EME1 PROTEIN"/>
    <property type="match status" value="1"/>
</dbReference>
<dbReference type="GO" id="GO:0046872">
    <property type="term" value="F:metal ion binding"/>
    <property type="evidence" value="ECO:0007669"/>
    <property type="project" value="UniProtKB-KW"/>
</dbReference>
<keyword evidence="14 22" id="KW-0175">Coiled coil</keyword>
<name>S8E009_9LAMI</name>
<dbReference type="GO" id="GO:0051321">
    <property type="term" value="P:meiotic cell cycle"/>
    <property type="evidence" value="ECO:0007669"/>
    <property type="project" value="UniProtKB-KW"/>
</dbReference>
<keyword evidence="18" id="KW-0469">Meiosis</keyword>
<evidence type="ECO:0000313" key="25">
    <source>
        <dbReference type="Proteomes" id="UP000015453"/>
    </source>
</evidence>
<comment type="cofactor">
    <cofactor evidence="1">
        <name>Ca(2+)</name>
        <dbReference type="ChEBI" id="CHEBI:29108"/>
    </cofactor>
</comment>
<dbReference type="Pfam" id="PF21292">
    <property type="entry name" value="EME1-MUS81_C"/>
    <property type="match status" value="1"/>
</dbReference>
<evidence type="ECO:0000256" key="22">
    <source>
        <dbReference type="SAM" id="Coils"/>
    </source>
</evidence>
<evidence type="ECO:0000313" key="24">
    <source>
        <dbReference type="EMBL" id="EPS65652.1"/>
    </source>
</evidence>
<accession>S8E009</accession>
<evidence type="ECO:0000256" key="13">
    <source>
        <dbReference type="ARBA" id="ARBA00022842"/>
    </source>
</evidence>
<feature type="coiled-coil region" evidence="22">
    <location>
        <begin position="1"/>
        <end position="31"/>
    </location>
</feature>
<comment type="function">
    <text evidence="20">Interacts with MUS81 to form a DNA structure-specific endonuclease with substrate preference for branched DNA structures with a 5'-end at the branch nick. Typical substrates include 3'-flap structures, D-loops, replication forks, nicked Holliday junctions and also intact Holliday junctions with a reduced efficiency. May be required in mitosis for the processing of stalled or collapsed replication fork intermediates. Plays a role in DNA repair and in genotoxic stress-induced homologous recombination (HR) in somatic cells. Mediates a subset of meiotic recombination events that are insensitive to crossover interference.</text>
</comment>
<dbReference type="InterPro" id="IPR033310">
    <property type="entry name" value="Mms4/EME1/EME2"/>
</dbReference>
<dbReference type="GO" id="GO:0004519">
    <property type="term" value="F:endonuclease activity"/>
    <property type="evidence" value="ECO:0007669"/>
    <property type="project" value="UniProtKB-KW"/>
</dbReference>
<evidence type="ECO:0000256" key="2">
    <source>
        <dbReference type="ARBA" id="ARBA00001946"/>
    </source>
</evidence>
<comment type="cofactor">
    <cofactor evidence="2">
        <name>Mg(2+)</name>
        <dbReference type="ChEBI" id="CHEBI:18420"/>
    </cofactor>
</comment>
<dbReference type="Pfam" id="PF02732">
    <property type="entry name" value="ERCC4"/>
    <property type="match status" value="1"/>
</dbReference>
<evidence type="ECO:0000256" key="6">
    <source>
        <dbReference type="ARBA" id="ARBA00022722"/>
    </source>
</evidence>
<dbReference type="FunFam" id="1.10.150.670:FF:000007">
    <property type="entry name" value="Crossover junction endonuclease EME1B"/>
    <property type="match status" value="1"/>
</dbReference>
<evidence type="ECO:0000256" key="21">
    <source>
        <dbReference type="ARBA" id="ARBA00066032"/>
    </source>
</evidence>